<evidence type="ECO:0000256" key="3">
    <source>
        <dbReference type="SAM" id="SignalP"/>
    </source>
</evidence>
<evidence type="ECO:0000256" key="2">
    <source>
        <dbReference type="ARBA" id="ARBA00022729"/>
    </source>
</evidence>
<feature type="chain" id="PRO_5012974028" evidence="3">
    <location>
        <begin position="31"/>
        <end position="529"/>
    </location>
</feature>
<name>A0A1M4TAW7_9BURK</name>
<dbReference type="SUPFAM" id="SSF53850">
    <property type="entry name" value="Periplasmic binding protein-like II"/>
    <property type="match status" value="1"/>
</dbReference>
<dbReference type="Gene3D" id="3.40.190.10">
    <property type="entry name" value="Periplasmic binding protein-like II"/>
    <property type="match status" value="1"/>
</dbReference>
<gene>
    <name evidence="5" type="ORF">SAMN02745117_00272</name>
</gene>
<organism evidence="5 6">
    <name type="scientific">Lampropedia hyalina DSM 16112</name>
    <dbReference type="NCBI Taxonomy" id="1122156"/>
    <lineage>
        <taxon>Bacteria</taxon>
        <taxon>Pseudomonadati</taxon>
        <taxon>Pseudomonadota</taxon>
        <taxon>Betaproteobacteria</taxon>
        <taxon>Burkholderiales</taxon>
        <taxon>Comamonadaceae</taxon>
        <taxon>Lampropedia</taxon>
    </lineage>
</organism>
<dbReference type="Pfam" id="PF00496">
    <property type="entry name" value="SBP_bac_5"/>
    <property type="match status" value="1"/>
</dbReference>
<dbReference type="InterPro" id="IPR039424">
    <property type="entry name" value="SBP_5"/>
</dbReference>
<dbReference type="PIRSF" id="PIRSF002741">
    <property type="entry name" value="MppA"/>
    <property type="match status" value="1"/>
</dbReference>
<dbReference type="EMBL" id="FQUZ01000002">
    <property type="protein sequence ID" value="SHE41636.1"/>
    <property type="molecule type" value="Genomic_DNA"/>
</dbReference>
<evidence type="ECO:0000313" key="6">
    <source>
        <dbReference type="Proteomes" id="UP000184327"/>
    </source>
</evidence>
<dbReference type="GO" id="GO:1904680">
    <property type="term" value="F:peptide transmembrane transporter activity"/>
    <property type="evidence" value="ECO:0007669"/>
    <property type="project" value="TreeGrafter"/>
</dbReference>
<dbReference type="GO" id="GO:0043190">
    <property type="term" value="C:ATP-binding cassette (ABC) transporter complex"/>
    <property type="evidence" value="ECO:0007669"/>
    <property type="project" value="InterPro"/>
</dbReference>
<evidence type="ECO:0000256" key="1">
    <source>
        <dbReference type="ARBA" id="ARBA00005695"/>
    </source>
</evidence>
<dbReference type="RefSeq" id="WP_073353755.1">
    <property type="nucleotide sequence ID" value="NZ_FQUZ01000002.1"/>
</dbReference>
<accession>A0A1M4TAW7</accession>
<evidence type="ECO:0000313" key="5">
    <source>
        <dbReference type="EMBL" id="SHE41636.1"/>
    </source>
</evidence>
<sequence>MPLRLFAPSTYLKASVLGLALLAISASSHAQQPVYGGTLTWALRVEPPTLVPINTPAGGAVDVGPKIVEGLLTYDDQLNPRPLLATAWEVAPDGLRYEFTLRQGVKWHDGKPFTSADVAYSIFTLKEHHSRGRATFAQVREVQTPDAHTAILLLDKPAPYLLTALASTESPIVPRHLYEGKDLGSNPHNNAPIGTGPFVFKDWVRGSHITLERNPDYWDKPRPYLDKVVIRFLTDASARAAALESGDAQISGNAIASGEIERFEKLPHLRVDKSPARYTVPYNQIIINHEHPALQKLPVRQAIAHAVSIDHINRLAWHGQGTPSATAISVPSRYHDASIPFHTFDLKAAEKLLDDAGYPRGADGKRFAVRLTSNPYTERRIADILRQQLQKIGIDAAIHAYDFGTYVNKVYTERAFDISVEAQSNLFDPTVGVQRVYWSKNFQIGLPFSNGGRYANPEADRLLEAAAVEPDEAQRKQLFAQLQRTLWEDVAAINIGQPPETVVYDRRLIDADPTAERIYGSFAHLYFTP</sequence>
<dbReference type="STRING" id="1122156.SAMN02745117_00272"/>
<dbReference type="GO" id="GO:0030288">
    <property type="term" value="C:outer membrane-bounded periplasmic space"/>
    <property type="evidence" value="ECO:0007669"/>
    <property type="project" value="UniProtKB-ARBA"/>
</dbReference>
<evidence type="ECO:0000259" key="4">
    <source>
        <dbReference type="Pfam" id="PF00496"/>
    </source>
</evidence>
<dbReference type="GO" id="GO:0015833">
    <property type="term" value="P:peptide transport"/>
    <property type="evidence" value="ECO:0007669"/>
    <property type="project" value="TreeGrafter"/>
</dbReference>
<feature type="signal peptide" evidence="3">
    <location>
        <begin position="1"/>
        <end position="30"/>
    </location>
</feature>
<comment type="similarity">
    <text evidence="1">Belongs to the bacterial solute-binding protein 5 family.</text>
</comment>
<feature type="domain" description="Solute-binding protein family 5" evidence="4">
    <location>
        <begin position="80"/>
        <end position="431"/>
    </location>
</feature>
<dbReference type="PANTHER" id="PTHR30290">
    <property type="entry name" value="PERIPLASMIC BINDING COMPONENT OF ABC TRANSPORTER"/>
    <property type="match status" value="1"/>
</dbReference>
<dbReference type="InterPro" id="IPR000914">
    <property type="entry name" value="SBP_5_dom"/>
</dbReference>
<reference evidence="5 6" key="1">
    <citation type="submission" date="2016-11" db="EMBL/GenBank/DDBJ databases">
        <authorList>
            <person name="Jaros S."/>
            <person name="Januszkiewicz K."/>
            <person name="Wedrychowicz H."/>
        </authorList>
    </citation>
    <scope>NUCLEOTIDE SEQUENCE [LARGE SCALE GENOMIC DNA]</scope>
    <source>
        <strain evidence="5 6">DSM 16112</strain>
    </source>
</reference>
<dbReference type="AlphaFoldDB" id="A0A1M4TAW7"/>
<protein>
    <submittedName>
        <fullName evidence="5">Peptide/nickel transport system substrate-binding protein</fullName>
    </submittedName>
</protein>
<dbReference type="PANTHER" id="PTHR30290:SF38">
    <property type="entry name" value="D,D-DIPEPTIDE-BINDING PERIPLASMIC PROTEIN DDPA-RELATED"/>
    <property type="match status" value="1"/>
</dbReference>
<proteinExistence type="inferred from homology"/>
<keyword evidence="2 3" id="KW-0732">Signal</keyword>
<dbReference type="OrthoDB" id="9801799at2"/>
<dbReference type="Proteomes" id="UP000184327">
    <property type="component" value="Unassembled WGS sequence"/>
</dbReference>
<dbReference type="InterPro" id="IPR030678">
    <property type="entry name" value="Peptide/Ni-bd"/>
</dbReference>
<dbReference type="CDD" id="cd08517">
    <property type="entry name" value="PBP2_NikA_DppA_OppA_like_13"/>
    <property type="match status" value="1"/>
</dbReference>
<dbReference type="Gene3D" id="3.10.105.10">
    <property type="entry name" value="Dipeptide-binding Protein, Domain 3"/>
    <property type="match status" value="1"/>
</dbReference>
<keyword evidence="6" id="KW-1185">Reference proteome</keyword>